<dbReference type="EMBL" id="JBHRUH010000050">
    <property type="protein sequence ID" value="MFC3294575.1"/>
    <property type="molecule type" value="Genomic_DNA"/>
</dbReference>
<keyword evidence="2" id="KW-1185">Reference proteome</keyword>
<gene>
    <name evidence="1" type="ORF">ACFOEI_21340</name>
</gene>
<reference evidence="2" key="1">
    <citation type="journal article" date="2019" name="Int. J. Syst. Evol. Microbiol.">
        <title>The Global Catalogue of Microorganisms (GCM) 10K type strain sequencing project: providing services to taxonomists for standard genome sequencing and annotation.</title>
        <authorList>
            <consortium name="The Broad Institute Genomics Platform"/>
            <consortium name="The Broad Institute Genome Sequencing Center for Infectious Disease"/>
            <person name="Wu L."/>
            <person name="Ma J."/>
        </authorList>
    </citation>
    <scope>NUCLEOTIDE SEQUENCE [LARGE SCALE GENOMIC DNA]</scope>
    <source>
        <strain evidence="2">KCTC 12847</strain>
    </source>
</reference>
<comment type="caution">
    <text evidence="1">The sequence shown here is derived from an EMBL/GenBank/DDBJ whole genome shotgun (WGS) entry which is preliminary data.</text>
</comment>
<proteinExistence type="predicted"/>
<dbReference type="RefSeq" id="WP_019020518.1">
    <property type="nucleotide sequence ID" value="NZ_BMXD01000004.1"/>
</dbReference>
<accession>A0ABV7M8I9</accession>
<evidence type="ECO:0000313" key="1">
    <source>
        <dbReference type="EMBL" id="MFC3294575.1"/>
    </source>
</evidence>
<sequence length="55" mass="6113">MTELEQEEARLAGTDAEAYLRLANAMSDAGITSVTPAYLRKLAEKLRRESEQQAD</sequence>
<name>A0ABV7M8I9_9GAMM</name>
<protein>
    <submittedName>
        <fullName evidence="1">Uncharacterized protein</fullName>
    </submittedName>
</protein>
<organism evidence="1 2">
    <name type="scientific">Modicisalibacter luteus</name>
    <dbReference type="NCBI Taxonomy" id="453962"/>
    <lineage>
        <taxon>Bacteria</taxon>
        <taxon>Pseudomonadati</taxon>
        <taxon>Pseudomonadota</taxon>
        <taxon>Gammaproteobacteria</taxon>
        <taxon>Oceanospirillales</taxon>
        <taxon>Halomonadaceae</taxon>
        <taxon>Modicisalibacter</taxon>
    </lineage>
</organism>
<evidence type="ECO:0000313" key="2">
    <source>
        <dbReference type="Proteomes" id="UP001595640"/>
    </source>
</evidence>
<dbReference type="Proteomes" id="UP001595640">
    <property type="component" value="Unassembled WGS sequence"/>
</dbReference>